<name>A0ACD5UQL1_AVESA</name>
<sequence length="669" mass="73540">MALHLEKVRAKRVRVVRLNLGRVTAIERTRSTLFRSWARPGAGVLRSSSSRLLAFADSSPSHPRPLFFSSSQICSASSRAASVRANRTRQGRPTFFASSSAAASATANGAQPGTPTGAVLYPVLLWGRARVMGKFEHGNLLVSLDEGHRHGYSLTAVAVGLGIGIAGLCKALHSSMVIPWILRKLFSESERVHYTAGLRNLGNNCFLNVILQALVSCDHFVSSLDDLLASDGMLPEEQSEKMPLIFALSSLLEDLSTVRDERIVLNPQSVMHALRFYVSHFNLTRQQDASEAFGHLLSSVRDEFSHCYIPYKSSLADITIFHSKVYKQREGNQSECERWKQNIFGPFDGTIGSTLSCRNCSSVLSLDFENFHCLPLSPVPDINGDIINGCSLVDCLKHFTVLEQLDNYRCDHCWHNAAAKYFSLKLEVDEEKVNKLRTCVDYDSCSCKQLFGPEKTTWSVSSKATKQLAITRCPKILCIHVQRASVSLAGELVKREGHVSFPLVLDLSPFAGGTFSTGQGPGPSATNMQIYDLPSRHLYRQLNAQMPINMFPTGGNSSSQPRKDGVSNGGGCSLYKENVDVATSTLSSWSTSFSPRKELYGLSAVVEHYGICGGGHYAAYRRVASNPDANDPAQSRGNHWVYISDDHVSQVSEVDVLAAEATLLFYERL</sequence>
<evidence type="ECO:0000313" key="1">
    <source>
        <dbReference type="EnsemblPlants" id="AVESA.00010b.r2.2CG0301060.1.CDS"/>
    </source>
</evidence>
<evidence type="ECO:0000313" key="2">
    <source>
        <dbReference type="Proteomes" id="UP001732700"/>
    </source>
</evidence>
<proteinExistence type="predicted"/>
<reference evidence="1" key="2">
    <citation type="submission" date="2025-09" db="UniProtKB">
        <authorList>
            <consortium name="EnsemblPlants"/>
        </authorList>
    </citation>
    <scope>IDENTIFICATION</scope>
</reference>
<keyword evidence="2" id="KW-1185">Reference proteome</keyword>
<protein>
    <submittedName>
        <fullName evidence="1">Uncharacterized protein</fullName>
    </submittedName>
</protein>
<dbReference type="Proteomes" id="UP001732700">
    <property type="component" value="Chromosome 2C"/>
</dbReference>
<dbReference type="EnsemblPlants" id="AVESA.00010b.r2.2CG0301060.1">
    <property type="protein sequence ID" value="AVESA.00010b.r2.2CG0301060.1.CDS"/>
    <property type="gene ID" value="AVESA.00010b.r2.2CG0301060"/>
</dbReference>
<organism evidence="1 2">
    <name type="scientific">Avena sativa</name>
    <name type="common">Oat</name>
    <dbReference type="NCBI Taxonomy" id="4498"/>
    <lineage>
        <taxon>Eukaryota</taxon>
        <taxon>Viridiplantae</taxon>
        <taxon>Streptophyta</taxon>
        <taxon>Embryophyta</taxon>
        <taxon>Tracheophyta</taxon>
        <taxon>Spermatophyta</taxon>
        <taxon>Magnoliopsida</taxon>
        <taxon>Liliopsida</taxon>
        <taxon>Poales</taxon>
        <taxon>Poaceae</taxon>
        <taxon>BOP clade</taxon>
        <taxon>Pooideae</taxon>
        <taxon>Poodae</taxon>
        <taxon>Poeae</taxon>
        <taxon>Poeae Chloroplast Group 1 (Aveneae type)</taxon>
        <taxon>Aveninae</taxon>
        <taxon>Avena</taxon>
    </lineage>
</organism>
<accession>A0ACD5UQL1</accession>
<reference evidence="1" key="1">
    <citation type="submission" date="2021-05" db="EMBL/GenBank/DDBJ databases">
        <authorList>
            <person name="Scholz U."/>
            <person name="Mascher M."/>
            <person name="Fiebig A."/>
        </authorList>
    </citation>
    <scope>NUCLEOTIDE SEQUENCE [LARGE SCALE GENOMIC DNA]</scope>
</reference>